<accession>A0A6G0WD74</accession>
<evidence type="ECO:0000313" key="1">
    <source>
        <dbReference type="EMBL" id="KAF0724263.1"/>
    </source>
</evidence>
<dbReference type="Proteomes" id="UP000478052">
    <property type="component" value="Unassembled WGS sequence"/>
</dbReference>
<reference evidence="1 2" key="1">
    <citation type="submission" date="2019-08" db="EMBL/GenBank/DDBJ databases">
        <title>Whole genome of Aphis craccivora.</title>
        <authorList>
            <person name="Voronova N.V."/>
            <person name="Shulinski R.S."/>
            <person name="Bandarenka Y.V."/>
            <person name="Zhorov D.G."/>
            <person name="Warner D."/>
        </authorList>
    </citation>
    <scope>NUCLEOTIDE SEQUENCE [LARGE SCALE GENOMIC DNA]</scope>
    <source>
        <strain evidence="1">180601</strain>
        <tissue evidence="1">Whole Body</tissue>
    </source>
</reference>
<comment type="caution">
    <text evidence="1">The sequence shown here is derived from an EMBL/GenBank/DDBJ whole genome shotgun (WGS) entry which is preliminary data.</text>
</comment>
<dbReference type="AlphaFoldDB" id="A0A6G0WD74"/>
<evidence type="ECO:0000313" key="2">
    <source>
        <dbReference type="Proteomes" id="UP000478052"/>
    </source>
</evidence>
<gene>
    <name evidence="1" type="ORF">FWK35_00017774</name>
</gene>
<proteinExistence type="predicted"/>
<keyword evidence="2" id="KW-1185">Reference proteome</keyword>
<dbReference type="EMBL" id="VUJU01008904">
    <property type="protein sequence ID" value="KAF0724263.1"/>
    <property type="molecule type" value="Genomic_DNA"/>
</dbReference>
<sequence>MLLKSVVVSSLKIPDKDYGYVDDIGCSVFNLTGKEVEEKEQNLLNCIQLNLTEIKSLERRTIGQSLNEIWKQERKFRLKALNFG</sequence>
<name>A0A6G0WD74_APHCR</name>
<protein>
    <submittedName>
        <fullName evidence="1">YqaJ domain-containing protein</fullName>
    </submittedName>
</protein>
<organism evidence="1 2">
    <name type="scientific">Aphis craccivora</name>
    <name type="common">Cowpea aphid</name>
    <dbReference type="NCBI Taxonomy" id="307492"/>
    <lineage>
        <taxon>Eukaryota</taxon>
        <taxon>Metazoa</taxon>
        <taxon>Ecdysozoa</taxon>
        <taxon>Arthropoda</taxon>
        <taxon>Hexapoda</taxon>
        <taxon>Insecta</taxon>
        <taxon>Pterygota</taxon>
        <taxon>Neoptera</taxon>
        <taxon>Paraneoptera</taxon>
        <taxon>Hemiptera</taxon>
        <taxon>Sternorrhyncha</taxon>
        <taxon>Aphidomorpha</taxon>
        <taxon>Aphidoidea</taxon>
        <taxon>Aphididae</taxon>
        <taxon>Aphidini</taxon>
        <taxon>Aphis</taxon>
        <taxon>Aphis</taxon>
    </lineage>
</organism>